<dbReference type="InterPro" id="IPR015500">
    <property type="entry name" value="Peptidase_S8_subtilisin-rel"/>
</dbReference>
<feature type="active site" description="Charge relay system" evidence="9 10">
    <location>
        <position position="532"/>
    </location>
</feature>
<keyword evidence="13" id="KW-1133">Transmembrane helix</keyword>
<dbReference type="Pfam" id="PF00082">
    <property type="entry name" value="Peptidase_S8"/>
    <property type="match status" value="1"/>
</dbReference>
<dbReference type="InterPro" id="IPR003137">
    <property type="entry name" value="PA_domain"/>
</dbReference>
<evidence type="ECO:0000256" key="11">
    <source>
        <dbReference type="RuleBase" id="RU003355"/>
    </source>
</evidence>
<dbReference type="SUPFAM" id="SSF52743">
    <property type="entry name" value="Subtilisin-like"/>
    <property type="match status" value="1"/>
</dbReference>
<feature type="active site" description="Charge relay system" evidence="9 10">
    <location>
        <position position="143"/>
    </location>
</feature>
<evidence type="ECO:0000259" key="16">
    <source>
        <dbReference type="Pfam" id="PF06280"/>
    </source>
</evidence>
<keyword evidence="4 10" id="KW-0645">Protease</keyword>
<comment type="caution">
    <text evidence="17">The sequence shown here is derived from an EMBL/GenBank/DDBJ whole genome shotgun (WGS) entry which is preliminary data.</text>
</comment>
<evidence type="ECO:0000256" key="4">
    <source>
        <dbReference type="ARBA" id="ARBA00022670"/>
    </source>
</evidence>
<evidence type="ECO:0008006" key="19">
    <source>
        <dbReference type="Google" id="ProtNLM"/>
    </source>
</evidence>
<comment type="similarity">
    <text evidence="1 10 11">Belongs to the peptidase S8 family.</text>
</comment>
<keyword evidence="2" id="KW-0134">Cell wall</keyword>
<keyword evidence="3" id="KW-0964">Secreted</keyword>
<evidence type="ECO:0000256" key="6">
    <source>
        <dbReference type="ARBA" id="ARBA00022737"/>
    </source>
</evidence>
<keyword evidence="6" id="KW-0677">Repeat</keyword>
<keyword evidence="13" id="KW-0472">Membrane</keyword>
<evidence type="ECO:0000256" key="5">
    <source>
        <dbReference type="ARBA" id="ARBA00022729"/>
    </source>
</evidence>
<dbReference type="InterPro" id="IPR022398">
    <property type="entry name" value="Peptidase_S8_His-AS"/>
</dbReference>
<reference evidence="17 18" key="1">
    <citation type="submission" date="2019-01" db="EMBL/GenBank/DDBJ databases">
        <title>Draft Genome Sequences of Helcococcus ovis Strains Isolated from the Uterus and Vagina of Dairy Cows with Metritis.</title>
        <authorList>
            <person name="Cunha F."/>
            <person name="Jeon S.J."/>
            <person name="Kutzer P."/>
            <person name="Galvao K.N."/>
        </authorList>
    </citation>
    <scope>NUCLEOTIDE SEQUENCE [LARGE SCALE GENOMIC DNA]</scope>
    <source>
        <strain evidence="17 18">KG-37</strain>
    </source>
</reference>
<accession>A0A4R9C408</accession>
<dbReference type="InterPro" id="IPR034216">
    <property type="entry name" value="C5a_Peptidase"/>
</dbReference>
<evidence type="ECO:0000256" key="9">
    <source>
        <dbReference type="PIRSR" id="PIRSR615500-1"/>
    </source>
</evidence>
<feature type="region of interest" description="Disordered" evidence="12">
    <location>
        <begin position="1689"/>
        <end position="1720"/>
    </location>
</feature>
<evidence type="ECO:0000259" key="15">
    <source>
        <dbReference type="Pfam" id="PF02225"/>
    </source>
</evidence>
<protein>
    <recommendedName>
        <fullName evidence="19">Peptidase S8</fullName>
    </recommendedName>
</protein>
<feature type="domain" description="Peptidase S8/S53" evidence="14">
    <location>
        <begin position="134"/>
        <end position="592"/>
    </location>
</feature>
<feature type="compositionally biased region" description="Basic and acidic residues" evidence="12">
    <location>
        <begin position="1695"/>
        <end position="1720"/>
    </location>
</feature>
<dbReference type="PROSITE" id="PS00138">
    <property type="entry name" value="SUBTILASE_SER"/>
    <property type="match status" value="1"/>
</dbReference>
<proteinExistence type="inferred from homology"/>
<dbReference type="Proteomes" id="UP000297454">
    <property type="component" value="Unassembled WGS sequence"/>
</dbReference>
<dbReference type="RefSeq" id="WP_134743896.1">
    <property type="nucleotide sequence ID" value="NZ_CP119762.1"/>
</dbReference>
<dbReference type="Gene3D" id="3.50.30.30">
    <property type="match status" value="1"/>
</dbReference>
<sequence>MRRKRILSVIFSIVILFTALPVKSYAMDMPLEWVINKGNPEEETARIVIQLKKDANKDLIKSKVNQYLGVKLKKDFNVAFNGFSADVPKSLIPLFKTIKGIENITESREYYPLMTSSKHLTQVLEATKNYKNKGEGMVVSIIDSGIDVNHPDMQKLTNPEKAKIKEPFVSDKNKDTKFTMKVPYGYNFADESYFVKGTASDHGMHVAGIVGANGDESKKGISGVAGDVQLLAMKVFSNDKKQKGAKDDDIIAAIEASIVHKADIINMSLGSVSGFMNDNDPVQRAVNSATDKGVLVVIAAGNDTAAFVENRKTKNISNKFERQDIGVVASPSTSRKALSIASYENNSKYVYYVNFNENGKNVKKEYNIAQGELTSAKNKMVYVELGQKEDFEKLKEKVKGKIALIQRGKITFTEKINNASENGAIGVVIFNNVDEEMPGMEITGANKNIFVTSFEKALGEKIRDLVNKNPDFEIEFEKDPVKVDSDKKDDMSVFSSMGSTSNLDFKPELTAVGGNVYSTVNDGKYKMTSGTSMASPHVAGASAIVLSQIKNDIKTGIDNYALFTKYTLINSAKIMTNNNFENKLPFSPRRQGAGLIQTDDAIKNRVILTNSEDNEPTGALRDFVGNKEFTINAKNYGDKTLTFEVKPSKVQTTVNINKEVKEVFSSANISVDKGNISIKPGETVKINVKLNASEVSNQFVEGFINFISKDETQPNIHFTYMGFVGNWNEEDIFDKPYNVENKNNTYYTDTQLFSTVGQGLFGKSEVVTLGIKPKLALKDRIPDAKYVSFSPNNDNAAEVIMPQIGLLRPVSSLKFSVLNSNKETVRVLGEEYNVRRQTLADYDKAVKKGELFKTRPFFSGLWDGKIYNKKTGKFELTSDGQYYIKVEGKLSDKYAYQTLELPVKVDTKKPKINIKKDLLKEYKVLKDGREITYKVDDLTGVSSTYVKIGRKRYEASYDEKTKLYTVKVPFTNVSSEKAEIYAYDYAYNESKYTINNFGDNPLKVERWESFIDIKMNKTLEKSFLATTNLNETKTIKLIFKNKKEKIEIKPFKVVNKKVTFGSFYLNENQQGKYEAFVEEYDKDNKLLRTVSLGEFIYDYEKPEIKLENVEEIKENEKKKISTNDIKLKKEVEKYNKYKQFKITKNPDGTVTFKGKVSDNVFSPQELKFTVNRGDEIKINKDGSFNHTFATPSKSFDFLNLRQPGAGKIEVSKTIEGLDLAVPSNKIKSRKGLERTVIISEYIKNSKEAEIAEKETELKVLSRIVLNSKNLEKDAIQKVEKIGDKFYFELTGNTNNSESKVFVNGKEAIINSTVGKGNRFAYKVEIKEGINPVSVRVEDREGKLLVDRKVRILFDNTLPELTLSDNTKNTIKVESETKNGKTIEKNYIETYEDFIELKGKVRDNGFGYTLLVNGDHVVNYRNEAATGNTKYGNNEKEFYKQVKVEDGDVVRLTLTDYLKNSYEVQYIVRKVDRPEITESVKNNKSDAQVKIDEKLKEQGQNLEDINKKSILDSTKLENDINKTNVKISIKDENISKKVEDIVFEGKSSILNPLKIVVKKYDSLEDNLIDRYDISASIDGKNVEKLDYPVKIYIPVIKKNFKSLSLSKDGKLEEIKNYQIIEKGGKKYLVLNTDKISNYVLSYDEEKVSLFELNDKLNINENISKNVSLNSETTQEIKVVNNTEIVNSDISNKTSKKSTEKQKDVKKSVDKISSETKKEDELKNDKNIEKKDNLSMLDIASIIVIILAVISLGVYLVLRKK</sequence>
<evidence type="ECO:0000313" key="17">
    <source>
        <dbReference type="EMBL" id="TFF66967.1"/>
    </source>
</evidence>
<gene>
    <name evidence="17" type="ORF">EQF91_02245</name>
</gene>
<keyword evidence="7 10" id="KW-0378">Hydrolase</keyword>
<evidence type="ECO:0000256" key="3">
    <source>
        <dbReference type="ARBA" id="ARBA00022525"/>
    </source>
</evidence>
<dbReference type="PANTHER" id="PTHR43806:SF11">
    <property type="entry name" value="CEREVISIN-RELATED"/>
    <property type="match status" value="1"/>
</dbReference>
<dbReference type="GO" id="GO:0004252">
    <property type="term" value="F:serine-type endopeptidase activity"/>
    <property type="evidence" value="ECO:0007669"/>
    <property type="project" value="UniProtKB-UniRule"/>
</dbReference>
<feature type="active site" description="Charge relay system" evidence="9 10">
    <location>
        <position position="202"/>
    </location>
</feature>
<dbReference type="InterPro" id="IPR036852">
    <property type="entry name" value="Peptidase_S8/S53_dom_sf"/>
</dbReference>
<evidence type="ECO:0000259" key="14">
    <source>
        <dbReference type="Pfam" id="PF00082"/>
    </source>
</evidence>
<dbReference type="PRINTS" id="PR00723">
    <property type="entry name" value="SUBTILISIN"/>
</dbReference>
<organism evidence="17 18">
    <name type="scientific">Helcococcus ovis</name>
    <dbReference type="NCBI Taxonomy" id="72026"/>
    <lineage>
        <taxon>Bacteria</taxon>
        <taxon>Bacillati</taxon>
        <taxon>Bacillota</taxon>
        <taxon>Tissierellia</taxon>
        <taxon>Tissierellales</taxon>
        <taxon>Peptoniphilaceae</taxon>
        <taxon>Helcococcus</taxon>
    </lineage>
</organism>
<dbReference type="InterPro" id="IPR046450">
    <property type="entry name" value="PA_dom_sf"/>
</dbReference>
<evidence type="ECO:0000256" key="10">
    <source>
        <dbReference type="PROSITE-ProRule" id="PRU01240"/>
    </source>
</evidence>
<dbReference type="SUPFAM" id="SSF52025">
    <property type="entry name" value="PA domain"/>
    <property type="match status" value="1"/>
</dbReference>
<evidence type="ECO:0000256" key="13">
    <source>
        <dbReference type="SAM" id="Phobius"/>
    </source>
</evidence>
<evidence type="ECO:0000256" key="7">
    <source>
        <dbReference type="ARBA" id="ARBA00022801"/>
    </source>
</evidence>
<name>A0A4R9C408_9FIRM</name>
<keyword evidence="18" id="KW-1185">Reference proteome</keyword>
<dbReference type="InterPro" id="IPR023828">
    <property type="entry name" value="Peptidase_S8_Ser-AS"/>
</dbReference>
<dbReference type="Gene3D" id="3.40.50.200">
    <property type="entry name" value="Peptidase S8/S53 domain"/>
    <property type="match status" value="1"/>
</dbReference>
<dbReference type="CDD" id="cd02133">
    <property type="entry name" value="PA_C5a_like"/>
    <property type="match status" value="1"/>
</dbReference>
<evidence type="ECO:0000256" key="2">
    <source>
        <dbReference type="ARBA" id="ARBA00022512"/>
    </source>
</evidence>
<dbReference type="Pfam" id="PF02225">
    <property type="entry name" value="PA"/>
    <property type="match status" value="1"/>
</dbReference>
<dbReference type="CDD" id="cd07475">
    <property type="entry name" value="Peptidases_S8_C5a_Peptidase"/>
    <property type="match status" value="1"/>
</dbReference>
<keyword evidence="5" id="KW-0732">Signal</keyword>
<dbReference type="InterPro" id="IPR023827">
    <property type="entry name" value="Peptidase_S8_Asp-AS"/>
</dbReference>
<feature type="domain" description="C5a peptidase/Subtilisin-like protease SBT2-like Fn3-like" evidence="16">
    <location>
        <begin position="620"/>
        <end position="717"/>
    </location>
</feature>
<evidence type="ECO:0000256" key="8">
    <source>
        <dbReference type="ARBA" id="ARBA00022825"/>
    </source>
</evidence>
<keyword evidence="8 10" id="KW-0720">Serine protease</keyword>
<dbReference type="PANTHER" id="PTHR43806">
    <property type="entry name" value="PEPTIDASE S8"/>
    <property type="match status" value="1"/>
</dbReference>
<feature type="transmembrane region" description="Helical" evidence="13">
    <location>
        <begin position="1737"/>
        <end position="1756"/>
    </location>
</feature>
<dbReference type="EMBL" id="SCFR01000005">
    <property type="protein sequence ID" value="TFF66967.1"/>
    <property type="molecule type" value="Genomic_DNA"/>
</dbReference>
<evidence type="ECO:0000313" key="18">
    <source>
        <dbReference type="Proteomes" id="UP000297454"/>
    </source>
</evidence>
<dbReference type="InterPro" id="IPR000209">
    <property type="entry name" value="Peptidase_S8/S53_dom"/>
</dbReference>
<dbReference type="PROSITE" id="PS51892">
    <property type="entry name" value="SUBTILASE"/>
    <property type="match status" value="1"/>
</dbReference>
<evidence type="ECO:0000256" key="12">
    <source>
        <dbReference type="SAM" id="MobiDB-lite"/>
    </source>
</evidence>
<dbReference type="PROSITE" id="PS00137">
    <property type="entry name" value="SUBTILASE_HIS"/>
    <property type="match status" value="1"/>
</dbReference>
<dbReference type="InterPro" id="IPR050131">
    <property type="entry name" value="Peptidase_S8_subtilisin-like"/>
</dbReference>
<dbReference type="Gene3D" id="2.60.40.1710">
    <property type="entry name" value="Subtilisin-like superfamily"/>
    <property type="match status" value="1"/>
</dbReference>
<dbReference type="InterPro" id="IPR010435">
    <property type="entry name" value="C5a/SBT2-like_Fn3"/>
</dbReference>
<evidence type="ECO:0000256" key="1">
    <source>
        <dbReference type="ARBA" id="ARBA00011073"/>
    </source>
</evidence>
<dbReference type="GO" id="GO:0016020">
    <property type="term" value="C:membrane"/>
    <property type="evidence" value="ECO:0007669"/>
    <property type="project" value="InterPro"/>
</dbReference>
<feature type="domain" description="PA" evidence="15">
    <location>
        <begin position="371"/>
        <end position="459"/>
    </location>
</feature>
<dbReference type="GO" id="GO:0006508">
    <property type="term" value="P:proteolysis"/>
    <property type="evidence" value="ECO:0007669"/>
    <property type="project" value="UniProtKB-KW"/>
</dbReference>
<dbReference type="Pfam" id="PF06280">
    <property type="entry name" value="fn3_5"/>
    <property type="match status" value="1"/>
</dbReference>
<keyword evidence="13" id="KW-0812">Transmembrane</keyword>
<dbReference type="PROSITE" id="PS00136">
    <property type="entry name" value="SUBTILASE_ASP"/>
    <property type="match status" value="1"/>
</dbReference>